<reference evidence="2 3" key="1">
    <citation type="submission" date="2022-12" db="EMBL/GenBank/DDBJ databases">
        <title>Chromosome-level genome assembly of true bugs.</title>
        <authorList>
            <person name="Ma L."/>
            <person name="Li H."/>
        </authorList>
    </citation>
    <scope>NUCLEOTIDE SEQUENCE [LARGE SCALE GENOMIC DNA]</scope>
    <source>
        <strain evidence="2">Lab_2022b</strain>
    </source>
</reference>
<dbReference type="EMBL" id="JAPXFL010000004">
    <property type="protein sequence ID" value="KAK9507979.1"/>
    <property type="molecule type" value="Genomic_DNA"/>
</dbReference>
<sequence length="287" mass="33825">MSPTSKLYLYFYGVILIPVSVNARIFRLEPIINKNNMNKYEIILDSFLSSVNSTFEKMNIMSEKLFAGFPVVQKRILDRTGNFETIITKFDDYIEKSSTEEKTVYLNELEQCKKYLLKRENFIVSYEIISNIMKQTLNNDKINFKLSLESLINNHNVTKINYSLKLAESIYLHNNESISNWRKHTINNLRQQEKNIWNNLQNLMDKIHRYFKKINQFENKIYENLNNSMNSFICCVKSLDLSVLGISCNDVRFGTTFSSQNFTNGIDHTVTEMSLSYTDEPYNPEWH</sequence>
<dbReference type="Proteomes" id="UP001461498">
    <property type="component" value="Unassembled WGS sequence"/>
</dbReference>
<evidence type="ECO:0000313" key="2">
    <source>
        <dbReference type="EMBL" id="KAK9507979.1"/>
    </source>
</evidence>
<name>A0AAW1DAD4_9HEMI</name>
<keyword evidence="1" id="KW-1133">Transmembrane helix</keyword>
<keyword evidence="3" id="KW-1185">Reference proteome</keyword>
<keyword evidence="1" id="KW-0812">Transmembrane</keyword>
<feature type="transmembrane region" description="Helical" evidence="1">
    <location>
        <begin position="7"/>
        <end position="26"/>
    </location>
</feature>
<protein>
    <submittedName>
        <fullName evidence="2">Uncharacterized protein</fullName>
    </submittedName>
</protein>
<keyword evidence="1" id="KW-0472">Membrane</keyword>
<comment type="caution">
    <text evidence="2">The sequence shown here is derived from an EMBL/GenBank/DDBJ whole genome shotgun (WGS) entry which is preliminary data.</text>
</comment>
<dbReference type="AlphaFoldDB" id="A0AAW1DAD4"/>
<evidence type="ECO:0000256" key="1">
    <source>
        <dbReference type="SAM" id="Phobius"/>
    </source>
</evidence>
<accession>A0AAW1DAD4</accession>
<evidence type="ECO:0000313" key="3">
    <source>
        <dbReference type="Proteomes" id="UP001461498"/>
    </source>
</evidence>
<gene>
    <name evidence="2" type="ORF">O3M35_007734</name>
</gene>
<organism evidence="2 3">
    <name type="scientific">Rhynocoris fuscipes</name>
    <dbReference type="NCBI Taxonomy" id="488301"/>
    <lineage>
        <taxon>Eukaryota</taxon>
        <taxon>Metazoa</taxon>
        <taxon>Ecdysozoa</taxon>
        <taxon>Arthropoda</taxon>
        <taxon>Hexapoda</taxon>
        <taxon>Insecta</taxon>
        <taxon>Pterygota</taxon>
        <taxon>Neoptera</taxon>
        <taxon>Paraneoptera</taxon>
        <taxon>Hemiptera</taxon>
        <taxon>Heteroptera</taxon>
        <taxon>Panheteroptera</taxon>
        <taxon>Cimicomorpha</taxon>
        <taxon>Reduviidae</taxon>
        <taxon>Harpactorinae</taxon>
        <taxon>Harpactorini</taxon>
        <taxon>Rhynocoris</taxon>
    </lineage>
</organism>
<proteinExistence type="predicted"/>